<gene>
    <name evidence="6" type="ORF">EKO23_22420</name>
</gene>
<organism evidence="6 7">
    <name type="scientific">Nocardioides guangzhouensis</name>
    <dbReference type="NCBI Taxonomy" id="2497878"/>
    <lineage>
        <taxon>Bacteria</taxon>
        <taxon>Bacillati</taxon>
        <taxon>Actinomycetota</taxon>
        <taxon>Actinomycetes</taxon>
        <taxon>Propionibacteriales</taxon>
        <taxon>Nocardioidaceae</taxon>
        <taxon>Nocardioides</taxon>
    </lineage>
</organism>
<dbReference type="SUPFAM" id="SSF54373">
    <property type="entry name" value="FAD-linked reductases, C-terminal domain"/>
    <property type="match status" value="1"/>
</dbReference>
<dbReference type="Gene3D" id="3.30.9.10">
    <property type="entry name" value="D-Amino Acid Oxidase, subunit A, domain 2"/>
    <property type="match status" value="1"/>
</dbReference>
<name>A0A4Q4Z3P0_9ACTN</name>
<dbReference type="InterPro" id="IPR045170">
    <property type="entry name" value="MTOX"/>
</dbReference>
<dbReference type="SUPFAM" id="SSF51905">
    <property type="entry name" value="FAD/NAD(P)-binding domain"/>
    <property type="match status" value="1"/>
</dbReference>
<dbReference type="PANTHER" id="PTHR10961">
    <property type="entry name" value="PEROXISOMAL SARCOSINE OXIDASE"/>
    <property type="match status" value="1"/>
</dbReference>
<keyword evidence="7" id="KW-1185">Reference proteome</keyword>
<reference evidence="6 7" key="1">
    <citation type="submission" date="2019-01" db="EMBL/GenBank/DDBJ databases">
        <title>Nocardioides guangzhouensis sp. nov., an actinobacterium isolated from soil.</title>
        <authorList>
            <person name="Fu Y."/>
            <person name="Cai Y."/>
            <person name="Lin Z."/>
            <person name="Chen P."/>
        </authorList>
    </citation>
    <scope>NUCLEOTIDE SEQUENCE [LARGE SCALE GENOMIC DNA]</scope>
    <source>
        <strain evidence="6 7">130</strain>
    </source>
</reference>
<evidence type="ECO:0000313" key="7">
    <source>
        <dbReference type="Proteomes" id="UP000295198"/>
    </source>
</evidence>
<dbReference type="InterPro" id="IPR006076">
    <property type="entry name" value="FAD-dep_OxRdtase"/>
</dbReference>
<evidence type="ECO:0000256" key="3">
    <source>
        <dbReference type="ARBA" id="ARBA00022827"/>
    </source>
</evidence>
<dbReference type="RefSeq" id="WP_134720712.1">
    <property type="nucleotide sequence ID" value="NZ_SDKM01000052.1"/>
</dbReference>
<dbReference type="OrthoDB" id="9806452at2"/>
<dbReference type="Proteomes" id="UP000295198">
    <property type="component" value="Unassembled WGS sequence"/>
</dbReference>
<evidence type="ECO:0000313" key="6">
    <source>
        <dbReference type="EMBL" id="RYP82182.1"/>
    </source>
</evidence>
<evidence type="ECO:0000259" key="5">
    <source>
        <dbReference type="Pfam" id="PF01266"/>
    </source>
</evidence>
<sequence length="379" mass="40564">MATPDVLVLGLGGAGSAAAAHLAARGASVLGLEQFTPGHALGSSHGDSRVIRQAYFEDPAYVPLLRRAYELWADLDATDPGILTITGGLMVGHADSQTVAGSLGSAREHGLAHEMLDAAGIRERFPMFAPADDLVALFEERSGFVRPERTVLEHLRRAAAGGADLRFGERVLGWTASDRGVTVRTAEATYDAGHLVLAPGAWAPGLLADLGVPLRVERRVMHWFEPVGSMEPWQVGRHPVWIWEESPDVQSYGFPAYGDPADGVKVALYGAREPDEHVDPDALDRVVHPDKAARLADHLATRLPALPGRHLRGVACMYTTAPDEHFVVARHPGHATVTVATGFSGHGFKFVPVLGEVLADLALDGSTRHPIALFDPARF</sequence>
<accession>A0A4Q4Z3P0</accession>
<keyword evidence="4" id="KW-0560">Oxidoreductase</keyword>
<dbReference type="NCBIfam" id="NF008425">
    <property type="entry name" value="PRK11259.1"/>
    <property type="match status" value="1"/>
</dbReference>
<comment type="cofactor">
    <cofactor evidence="1">
        <name>FAD</name>
        <dbReference type="ChEBI" id="CHEBI:57692"/>
    </cofactor>
</comment>
<dbReference type="Pfam" id="PF01266">
    <property type="entry name" value="DAO"/>
    <property type="match status" value="1"/>
</dbReference>
<dbReference type="AlphaFoldDB" id="A0A4Q4Z3P0"/>
<dbReference type="GO" id="GO:0008115">
    <property type="term" value="F:sarcosine oxidase activity"/>
    <property type="evidence" value="ECO:0007669"/>
    <property type="project" value="TreeGrafter"/>
</dbReference>
<evidence type="ECO:0000256" key="2">
    <source>
        <dbReference type="ARBA" id="ARBA00022630"/>
    </source>
</evidence>
<proteinExistence type="predicted"/>
<comment type="caution">
    <text evidence="6">The sequence shown here is derived from an EMBL/GenBank/DDBJ whole genome shotgun (WGS) entry which is preliminary data.</text>
</comment>
<dbReference type="GO" id="GO:0050660">
    <property type="term" value="F:flavin adenine dinucleotide binding"/>
    <property type="evidence" value="ECO:0007669"/>
    <property type="project" value="InterPro"/>
</dbReference>
<dbReference type="EMBL" id="SDKM01000052">
    <property type="protein sequence ID" value="RYP82182.1"/>
    <property type="molecule type" value="Genomic_DNA"/>
</dbReference>
<dbReference type="InterPro" id="IPR036188">
    <property type="entry name" value="FAD/NAD-bd_sf"/>
</dbReference>
<evidence type="ECO:0000256" key="4">
    <source>
        <dbReference type="ARBA" id="ARBA00023002"/>
    </source>
</evidence>
<evidence type="ECO:0000256" key="1">
    <source>
        <dbReference type="ARBA" id="ARBA00001974"/>
    </source>
</evidence>
<feature type="domain" description="FAD dependent oxidoreductase" evidence="5">
    <location>
        <begin position="5"/>
        <end position="361"/>
    </location>
</feature>
<keyword evidence="3" id="KW-0274">FAD</keyword>
<protein>
    <submittedName>
        <fullName evidence="6">N-methyl-L-tryptophan oxidase</fullName>
    </submittedName>
</protein>
<dbReference type="Gene3D" id="3.50.50.60">
    <property type="entry name" value="FAD/NAD(P)-binding domain"/>
    <property type="match status" value="1"/>
</dbReference>
<dbReference type="PANTHER" id="PTHR10961:SF7">
    <property type="entry name" value="FAD DEPENDENT OXIDOREDUCTASE DOMAIN-CONTAINING PROTEIN"/>
    <property type="match status" value="1"/>
</dbReference>
<keyword evidence="2" id="KW-0285">Flavoprotein</keyword>